<dbReference type="OrthoDB" id="3796057at2759"/>
<feature type="coiled-coil region" evidence="1">
    <location>
        <begin position="282"/>
        <end position="311"/>
    </location>
</feature>
<evidence type="ECO:0000313" key="4">
    <source>
        <dbReference type="Proteomes" id="UP000800040"/>
    </source>
</evidence>
<dbReference type="AlphaFoldDB" id="A0A6A5K2S0"/>
<feature type="compositionally biased region" description="Polar residues" evidence="2">
    <location>
        <begin position="13"/>
        <end position="28"/>
    </location>
</feature>
<feature type="compositionally biased region" description="Acidic residues" evidence="2">
    <location>
        <begin position="102"/>
        <end position="113"/>
    </location>
</feature>
<feature type="compositionally biased region" description="Acidic residues" evidence="2">
    <location>
        <begin position="392"/>
        <end position="408"/>
    </location>
</feature>
<feature type="region of interest" description="Disordered" evidence="2">
    <location>
        <begin position="1"/>
        <end position="125"/>
    </location>
</feature>
<feature type="region of interest" description="Disordered" evidence="2">
    <location>
        <begin position="208"/>
        <end position="248"/>
    </location>
</feature>
<sequence length="462" mass="50436">MASSGEKNRPRKPSTSPSHSSYLMSSTGDSERPPLSPADCRTLEKILHDVRGSSPISSTPYFSHVAPGSPGIAATASSSVYSGDEDDDGREFVDGDERDTGYEDEDDSMELSDSEQTSAEAEDGDTIEDIMNLPGKTAPPAPIQDFSSLYAHDQPTPDEAMQMRLHRAVIERELGEPKVDGTTLEEGATPIFQVLQERIGMHHMEDGEATSFQDYSTGPSRSIPTRRRASEDPPPPPSTPFTPNDITQETPFAKTLTYFKQYKGKENSPCKRRRNACAPAEIAELAREAAVEEEEAKEDAELENLEQYRDMDLAPMEPVMESVSAGDLITCGTPAKANDKSLLGRTWSASDLVSHSPLGYAAEPTSPLHRNADMGNAVAMTPSPRRHTLPIEQDEDQDADREDSEPESLEQRQIIVYAQHPTFVTVVGLLPAAMFWATAAPVVKYAHGAFDALVEKVKSLKV</sequence>
<protein>
    <submittedName>
        <fullName evidence="3">Uncharacterized protein</fullName>
    </submittedName>
</protein>
<evidence type="ECO:0000256" key="2">
    <source>
        <dbReference type="SAM" id="MobiDB-lite"/>
    </source>
</evidence>
<gene>
    <name evidence="3" type="ORF">BDW02DRAFT_92188</name>
</gene>
<name>A0A6A5K2S0_9PLEO</name>
<accession>A0A6A5K2S0</accession>
<dbReference type="Proteomes" id="UP000800040">
    <property type="component" value="Unassembled WGS sequence"/>
</dbReference>
<keyword evidence="4" id="KW-1185">Reference proteome</keyword>
<evidence type="ECO:0000256" key="1">
    <source>
        <dbReference type="SAM" id="Coils"/>
    </source>
</evidence>
<evidence type="ECO:0000313" key="3">
    <source>
        <dbReference type="EMBL" id="KAF1830640.1"/>
    </source>
</evidence>
<feature type="compositionally biased region" description="Polar residues" evidence="2">
    <location>
        <begin position="210"/>
        <end position="223"/>
    </location>
</feature>
<feature type="compositionally biased region" description="Basic and acidic residues" evidence="2">
    <location>
        <begin position="90"/>
        <end position="101"/>
    </location>
</feature>
<proteinExistence type="predicted"/>
<reference evidence="3" key="1">
    <citation type="submission" date="2020-01" db="EMBL/GenBank/DDBJ databases">
        <authorList>
            <consortium name="DOE Joint Genome Institute"/>
            <person name="Haridas S."/>
            <person name="Albert R."/>
            <person name="Binder M."/>
            <person name="Bloem J."/>
            <person name="Labutti K."/>
            <person name="Salamov A."/>
            <person name="Andreopoulos B."/>
            <person name="Baker S.E."/>
            <person name="Barry K."/>
            <person name="Bills G."/>
            <person name="Bluhm B.H."/>
            <person name="Cannon C."/>
            <person name="Castanera R."/>
            <person name="Culley D.E."/>
            <person name="Daum C."/>
            <person name="Ezra D."/>
            <person name="Gonzalez J.B."/>
            <person name="Henrissat B."/>
            <person name="Kuo A."/>
            <person name="Liang C."/>
            <person name="Lipzen A."/>
            <person name="Lutzoni F."/>
            <person name="Magnuson J."/>
            <person name="Mondo S."/>
            <person name="Nolan M."/>
            <person name="Ohm R."/>
            <person name="Pangilinan J."/>
            <person name="Park H.-J."/>
            <person name="Ramirez L."/>
            <person name="Alfaro M."/>
            <person name="Sun H."/>
            <person name="Tritt A."/>
            <person name="Yoshinaga Y."/>
            <person name="Zwiers L.-H."/>
            <person name="Turgeon B.G."/>
            <person name="Goodwin S.B."/>
            <person name="Spatafora J.W."/>
            <person name="Crous P.W."/>
            <person name="Grigoriev I.V."/>
        </authorList>
    </citation>
    <scope>NUCLEOTIDE SEQUENCE</scope>
    <source>
        <strain evidence="3">P77</strain>
    </source>
</reference>
<dbReference type="EMBL" id="ML975389">
    <property type="protein sequence ID" value="KAF1830640.1"/>
    <property type="molecule type" value="Genomic_DNA"/>
</dbReference>
<feature type="compositionally biased region" description="Basic and acidic residues" evidence="2">
    <location>
        <begin position="41"/>
        <end position="51"/>
    </location>
</feature>
<feature type="region of interest" description="Disordered" evidence="2">
    <location>
        <begin position="363"/>
        <end position="409"/>
    </location>
</feature>
<keyword evidence="1" id="KW-0175">Coiled coil</keyword>
<organism evidence="3 4">
    <name type="scientific">Decorospora gaudefroyi</name>
    <dbReference type="NCBI Taxonomy" id="184978"/>
    <lineage>
        <taxon>Eukaryota</taxon>
        <taxon>Fungi</taxon>
        <taxon>Dikarya</taxon>
        <taxon>Ascomycota</taxon>
        <taxon>Pezizomycotina</taxon>
        <taxon>Dothideomycetes</taxon>
        <taxon>Pleosporomycetidae</taxon>
        <taxon>Pleosporales</taxon>
        <taxon>Pleosporineae</taxon>
        <taxon>Pleosporaceae</taxon>
        <taxon>Decorospora</taxon>
    </lineage>
</organism>